<feature type="transmembrane region" description="Helical" evidence="8">
    <location>
        <begin position="39"/>
        <end position="60"/>
    </location>
</feature>
<keyword evidence="7 8" id="KW-0472">Membrane</keyword>
<evidence type="ECO:0000313" key="10">
    <source>
        <dbReference type="Proteomes" id="UP000004893"/>
    </source>
</evidence>
<feature type="transmembrane region" description="Helical" evidence="8">
    <location>
        <begin position="144"/>
        <end position="164"/>
    </location>
</feature>
<evidence type="ECO:0000256" key="6">
    <source>
        <dbReference type="ARBA" id="ARBA00022989"/>
    </source>
</evidence>
<evidence type="ECO:0000313" key="9">
    <source>
        <dbReference type="EMBL" id="EEG73609.1"/>
    </source>
</evidence>
<evidence type="ECO:0000256" key="4">
    <source>
        <dbReference type="ARBA" id="ARBA00022519"/>
    </source>
</evidence>
<sequence>MIQEGKGTMENEKMIRVKGEERAAGSVIMKLLLRPSTPSIVFSVILIVVFSAAAGSFLSFDNIQAILIQTVVIGIMAIALNFVILLGEIDISVGSQLAVCAYVFGYVVSWSDSLALGLVAAMSAGGILGLINGLLVAKLNLSSFIVTLATQNVLRGILLVYAGGGALNLTAEHRTLGIGTFLGINISVYVFLLVFIICAMLSRHTVWGRDVFAVGGNQRAAVMAGLPVINTYLKAYVLLGVCCGLTGGIFLCQIGQLQAAIANGYEMRVIAAVAIGGTSMAGGRGSALSPLVGSILIGIILNGMSVMAVPSTFESLVLGAIILLAVAVDAVRHKVVNKHYE</sequence>
<dbReference type="eggNOG" id="COG1172">
    <property type="taxonomic scope" value="Bacteria"/>
</dbReference>
<feature type="transmembrane region" description="Helical" evidence="8">
    <location>
        <begin position="114"/>
        <end position="137"/>
    </location>
</feature>
<dbReference type="PANTHER" id="PTHR32196">
    <property type="entry name" value="ABC TRANSPORTER PERMEASE PROTEIN YPHD-RELATED-RELATED"/>
    <property type="match status" value="1"/>
</dbReference>
<dbReference type="CDD" id="cd06579">
    <property type="entry name" value="TM_PBP1_transp_AraH_like"/>
    <property type="match status" value="1"/>
</dbReference>
<dbReference type="PANTHER" id="PTHR32196:SF21">
    <property type="entry name" value="ABC TRANSPORTER PERMEASE PROTEIN YPHD-RELATED"/>
    <property type="match status" value="1"/>
</dbReference>
<feature type="transmembrane region" description="Helical" evidence="8">
    <location>
        <begin position="176"/>
        <end position="201"/>
    </location>
</feature>
<keyword evidence="4" id="KW-0997">Cell inner membrane</keyword>
<proteinExistence type="predicted"/>
<keyword evidence="6 8" id="KW-1133">Transmembrane helix</keyword>
<dbReference type="GO" id="GO:0022857">
    <property type="term" value="F:transmembrane transporter activity"/>
    <property type="evidence" value="ECO:0007669"/>
    <property type="project" value="InterPro"/>
</dbReference>
<gene>
    <name evidence="9" type="ORF">CLOHYLEM_06291</name>
</gene>
<feature type="transmembrane region" description="Helical" evidence="8">
    <location>
        <begin position="66"/>
        <end position="84"/>
    </location>
</feature>
<dbReference type="HOGENOM" id="CLU_028880_0_2_9"/>
<evidence type="ECO:0000256" key="1">
    <source>
        <dbReference type="ARBA" id="ARBA00004651"/>
    </source>
</evidence>
<evidence type="ECO:0000256" key="3">
    <source>
        <dbReference type="ARBA" id="ARBA00022475"/>
    </source>
</evidence>
<organism evidence="9 10">
    <name type="scientific">[Clostridium] hylemonae DSM 15053</name>
    <dbReference type="NCBI Taxonomy" id="553973"/>
    <lineage>
        <taxon>Bacteria</taxon>
        <taxon>Bacillati</taxon>
        <taxon>Bacillota</taxon>
        <taxon>Clostridia</taxon>
        <taxon>Lachnospirales</taxon>
        <taxon>Lachnospiraceae</taxon>
    </lineage>
</organism>
<dbReference type="GO" id="GO:0005886">
    <property type="term" value="C:plasma membrane"/>
    <property type="evidence" value="ECO:0007669"/>
    <property type="project" value="UniProtKB-SubCell"/>
</dbReference>
<dbReference type="InterPro" id="IPR001851">
    <property type="entry name" value="ABC_transp_permease"/>
</dbReference>
<keyword evidence="2" id="KW-0813">Transport</keyword>
<keyword evidence="3" id="KW-1003">Cell membrane</keyword>
<keyword evidence="5 8" id="KW-0812">Transmembrane</keyword>
<dbReference type="Proteomes" id="UP000004893">
    <property type="component" value="Unassembled WGS sequence"/>
</dbReference>
<comment type="subcellular location">
    <subcellularLocation>
        <location evidence="1">Cell membrane</location>
        <topology evidence="1">Multi-pass membrane protein</topology>
    </subcellularLocation>
</comment>
<evidence type="ECO:0000256" key="8">
    <source>
        <dbReference type="SAM" id="Phobius"/>
    </source>
</evidence>
<accession>C0C2I5</accession>
<evidence type="ECO:0000256" key="7">
    <source>
        <dbReference type="ARBA" id="ARBA00023136"/>
    </source>
</evidence>
<dbReference type="EMBL" id="ABYI02000023">
    <property type="protein sequence ID" value="EEG73609.1"/>
    <property type="molecule type" value="Genomic_DNA"/>
</dbReference>
<dbReference type="AlphaFoldDB" id="C0C2I5"/>
<protein>
    <submittedName>
        <fullName evidence="9">Branched-chain amino acid ABC transporter, permease protein</fullName>
    </submittedName>
</protein>
<evidence type="ECO:0000256" key="5">
    <source>
        <dbReference type="ARBA" id="ARBA00022692"/>
    </source>
</evidence>
<comment type="caution">
    <text evidence="9">The sequence shown here is derived from an EMBL/GenBank/DDBJ whole genome shotgun (WGS) entry which is preliminary data.</text>
</comment>
<keyword evidence="10" id="KW-1185">Reference proteome</keyword>
<dbReference type="STRING" id="553973.CLOHYLEM_06291"/>
<dbReference type="Pfam" id="PF02653">
    <property type="entry name" value="BPD_transp_2"/>
    <property type="match status" value="1"/>
</dbReference>
<name>C0C2I5_9FIRM</name>
<feature type="transmembrane region" description="Helical" evidence="8">
    <location>
        <begin position="91"/>
        <end position="108"/>
    </location>
</feature>
<reference evidence="9" key="2">
    <citation type="submission" date="2013-06" db="EMBL/GenBank/DDBJ databases">
        <title>Draft genome sequence of Clostridium hylemonae (DSM 15053).</title>
        <authorList>
            <person name="Sudarsanam P."/>
            <person name="Ley R."/>
            <person name="Guruge J."/>
            <person name="Turnbaugh P.J."/>
            <person name="Mahowald M."/>
            <person name="Liep D."/>
            <person name="Gordon J."/>
        </authorList>
    </citation>
    <scope>NUCLEOTIDE SEQUENCE</scope>
    <source>
        <strain evidence="9">DSM 15053</strain>
    </source>
</reference>
<feature type="transmembrane region" description="Helical" evidence="8">
    <location>
        <begin position="315"/>
        <end position="331"/>
    </location>
</feature>
<reference evidence="9" key="1">
    <citation type="submission" date="2009-02" db="EMBL/GenBank/DDBJ databases">
        <authorList>
            <person name="Fulton L."/>
            <person name="Clifton S."/>
            <person name="Fulton B."/>
            <person name="Xu J."/>
            <person name="Minx P."/>
            <person name="Pepin K.H."/>
            <person name="Johnson M."/>
            <person name="Bhonagiri V."/>
            <person name="Nash W.E."/>
            <person name="Mardis E.R."/>
            <person name="Wilson R.K."/>
        </authorList>
    </citation>
    <scope>NUCLEOTIDE SEQUENCE [LARGE SCALE GENOMIC DNA]</scope>
    <source>
        <strain evidence="9">DSM 15053</strain>
    </source>
</reference>
<evidence type="ECO:0000256" key="2">
    <source>
        <dbReference type="ARBA" id="ARBA00022448"/>
    </source>
</evidence>